<gene>
    <name evidence="4" type="ORF">P0M35_04345</name>
</gene>
<accession>A0AAE3NZ35</accession>
<organism evidence="4 5">
    <name type="scientific">Stygiobacter electus</name>
    <dbReference type="NCBI Taxonomy" id="3032292"/>
    <lineage>
        <taxon>Bacteria</taxon>
        <taxon>Pseudomonadati</taxon>
        <taxon>Ignavibacteriota</taxon>
        <taxon>Ignavibacteria</taxon>
        <taxon>Ignavibacteriales</taxon>
        <taxon>Melioribacteraceae</taxon>
        <taxon>Stygiobacter</taxon>
    </lineage>
</organism>
<evidence type="ECO:0000313" key="4">
    <source>
        <dbReference type="EMBL" id="MDF1611369.1"/>
    </source>
</evidence>
<evidence type="ECO:0000256" key="2">
    <source>
        <dbReference type="ARBA" id="ARBA00022448"/>
    </source>
</evidence>
<reference evidence="4" key="1">
    <citation type="submission" date="2023-03" db="EMBL/GenBank/DDBJ databases">
        <title>Stygiobacter electus gen. nov., sp. nov., facultatively anaerobic thermotolerant bacterium of the class Ignavibacteria from a well of Yessentuki mineral water deposit.</title>
        <authorList>
            <person name="Podosokorskaya O.A."/>
            <person name="Elcheninov A.G."/>
            <person name="Petrova N.F."/>
            <person name="Zavarzina D.G."/>
            <person name="Kublanov I.V."/>
            <person name="Merkel A.Y."/>
        </authorList>
    </citation>
    <scope>NUCLEOTIDE SEQUENCE</scope>
    <source>
        <strain evidence="4">09-Me</strain>
    </source>
</reference>
<dbReference type="InterPro" id="IPR051909">
    <property type="entry name" value="MFP_Cation_Efflux"/>
</dbReference>
<dbReference type="GO" id="GO:0030313">
    <property type="term" value="C:cell envelope"/>
    <property type="evidence" value="ECO:0007669"/>
    <property type="project" value="TreeGrafter"/>
</dbReference>
<dbReference type="InterPro" id="IPR058647">
    <property type="entry name" value="BSH_CzcB-like"/>
</dbReference>
<dbReference type="Gene3D" id="2.40.30.170">
    <property type="match status" value="1"/>
</dbReference>
<dbReference type="EMBL" id="JARGDL010000004">
    <property type="protein sequence ID" value="MDF1611369.1"/>
    <property type="molecule type" value="Genomic_DNA"/>
</dbReference>
<dbReference type="RefSeq" id="WP_321535136.1">
    <property type="nucleotide sequence ID" value="NZ_JARGDL010000004.1"/>
</dbReference>
<dbReference type="PANTHER" id="PTHR30097">
    <property type="entry name" value="CATION EFFLUX SYSTEM PROTEIN CUSB"/>
    <property type="match status" value="1"/>
</dbReference>
<dbReference type="GO" id="GO:0016020">
    <property type="term" value="C:membrane"/>
    <property type="evidence" value="ECO:0007669"/>
    <property type="project" value="InterPro"/>
</dbReference>
<dbReference type="Gene3D" id="2.40.50.100">
    <property type="match status" value="1"/>
</dbReference>
<dbReference type="Gene3D" id="2.40.420.20">
    <property type="match status" value="1"/>
</dbReference>
<dbReference type="GO" id="GO:0015679">
    <property type="term" value="P:plasma membrane copper ion transport"/>
    <property type="evidence" value="ECO:0007669"/>
    <property type="project" value="TreeGrafter"/>
</dbReference>
<evidence type="ECO:0000259" key="3">
    <source>
        <dbReference type="Pfam" id="PF25973"/>
    </source>
</evidence>
<dbReference type="AlphaFoldDB" id="A0AAE3NZ35"/>
<dbReference type="SUPFAM" id="SSF111369">
    <property type="entry name" value="HlyD-like secretion proteins"/>
    <property type="match status" value="1"/>
</dbReference>
<dbReference type="PROSITE" id="PS51257">
    <property type="entry name" value="PROKAR_LIPOPROTEIN"/>
    <property type="match status" value="1"/>
</dbReference>
<comment type="similarity">
    <text evidence="1">Belongs to the membrane fusion protein (MFP) (TC 8.A.1) family.</text>
</comment>
<dbReference type="NCBIfam" id="TIGR01730">
    <property type="entry name" value="RND_mfp"/>
    <property type="match status" value="1"/>
</dbReference>
<dbReference type="PANTHER" id="PTHR30097:SF4">
    <property type="entry name" value="SLR6042 PROTEIN"/>
    <property type="match status" value="1"/>
</dbReference>
<protein>
    <submittedName>
        <fullName evidence="4">Efflux RND transporter periplasmic adaptor subunit</fullName>
    </submittedName>
</protein>
<evidence type="ECO:0000256" key="1">
    <source>
        <dbReference type="ARBA" id="ARBA00009477"/>
    </source>
</evidence>
<dbReference type="Gene3D" id="1.10.287.470">
    <property type="entry name" value="Helix hairpin bin"/>
    <property type="match status" value="1"/>
</dbReference>
<dbReference type="InterPro" id="IPR006143">
    <property type="entry name" value="RND_pump_MFP"/>
</dbReference>
<comment type="caution">
    <text evidence="4">The sequence shown here is derived from an EMBL/GenBank/DDBJ whole genome shotgun (WGS) entry which is preliminary data.</text>
</comment>
<dbReference type="Pfam" id="PF25973">
    <property type="entry name" value="BSH_CzcB"/>
    <property type="match status" value="1"/>
</dbReference>
<feature type="domain" description="CzcB-like barrel-sandwich hybrid" evidence="3">
    <location>
        <begin position="91"/>
        <end position="236"/>
    </location>
</feature>
<keyword evidence="5" id="KW-1185">Reference proteome</keyword>
<keyword evidence="2" id="KW-0813">Transport</keyword>
<sequence length="405" mass="45421">MKNTQIILLLLILLFTIVLYSCSPESQDKEKQEQMQEQTTREKAGLKPGEVILSQKQLESVGIQLGSVEQRNLTGIIKTNGFLRVAPQHKASISAFMGGVVKSIFVQVGDYVKKGQTLALLEHPDYIQLQDDYLKAQSNYNFLEKQYLRQKELYAGNATAEKTFQQTESDYNTAKAAYYSLKKKLEMIGINMEKLDKGEIISSIPIVSPISGYVQTVGVNIGKFADPMKEIFNIVDNSQIQLDLQVYEKDIFKVKTGQKIYFSFPNQKNVSGYASIFAVDKSLDDNTKSITVHAKVTSNAEKNFLPGIYVNGFIETGTTKSNALPSEAIINEGQKNYVFLLSRTINEKEGKNYIFEMRDVKVGISEAGFTEITFLEEIPKDAKIVIKGAFFLESELNKKAEGELD</sequence>
<name>A0AAE3NZ35_9BACT</name>
<dbReference type="GO" id="GO:0022857">
    <property type="term" value="F:transmembrane transporter activity"/>
    <property type="evidence" value="ECO:0007669"/>
    <property type="project" value="InterPro"/>
</dbReference>
<proteinExistence type="inferred from homology"/>
<dbReference type="GO" id="GO:0060003">
    <property type="term" value="P:copper ion export"/>
    <property type="evidence" value="ECO:0007669"/>
    <property type="project" value="TreeGrafter"/>
</dbReference>
<dbReference type="Proteomes" id="UP001221302">
    <property type="component" value="Unassembled WGS sequence"/>
</dbReference>
<evidence type="ECO:0000313" key="5">
    <source>
        <dbReference type="Proteomes" id="UP001221302"/>
    </source>
</evidence>